<evidence type="ECO:0008006" key="3">
    <source>
        <dbReference type="Google" id="ProtNLM"/>
    </source>
</evidence>
<keyword evidence="2" id="KW-1185">Reference proteome</keyword>
<dbReference type="PANTHER" id="PTHR47331:SF1">
    <property type="entry name" value="GAG-LIKE PROTEIN"/>
    <property type="match status" value="1"/>
</dbReference>
<name>A0A2B4RUU9_STYPI</name>
<evidence type="ECO:0000313" key="1">
    <source>
        <dbReference type="EMBL" id="PFX20946.1"/>
    </source>
</evidence>
<dbReference type="STRING" id="50429.A0A2B4RUU9"/>
<sequence>MEIALESLDGQVDTVIVAKTSHSICGGMKTTNCLEIRDQLKHLKNIPFPKLGKRSKIDMLIGSDYYNLLFPVKEVHGGDGEPSARLCPLGWTAIGTIDVCEQHESCSTGFLHTYRMQKSDAKRAIAAVLSDAEVSDEELEMIFAGVESLLNSRPLTTVSDDPNDNLVLTPNHFLIGQMGDNFVPESVDSTPFNLSGKRWRRVQELTRHV</sequence>
<protein>
    <recommendedName>
        <fullName evidence="3">Peptidase aspartic putative domain-containing protein</fullName>
    </recommendedName>
</protein>
<proteinExistence type="predicted"/>
<organism evidence="1 2">
    <name type="scientific">Stylophora pistillata</name>
    <name type="common">Smooth cauliflower coral</name>
    <dbReference type="NCBI Taxonomy" id="50429"/>
    <lineage>
        <taxon>Eukaryota</taxon>
        <taxon>Metazoa</taxon>
        <taxon>Cnidaria</taxon>
        <taxon>Anthozoa</taxon>
        <taxon>Hexacorallia</taxon>
        <taxon>Scleractinia</taxon>
        <taxon>Astrocoeniina</taxon>
        <taxon>Pocilloporidae</taxon>
        <taxon>Stylophora</taxon>
    </lineage>
</organism>
<evidence type="ECO:0000313" key="2">
    <source>
        <dbReference type="Proteomes" id="UP000225706"/>
    </source>
</evidence>
<dbReference type="PANTHER" id="PTHR47331">
    <property type="entry name" value="PHD-TYPE DOMAIN-CONTAINING PROTEIN"/>
    <property type="match status" value="1"/>
</dbReference>
<comment type="caution">
    <text evidence="1">The sequence shown here is derived from an EMBL/GenBank/DDBJ whole genome shotgun (WGS) entry which is preliminary data.</text>
</comment>
<gene>
    <name evidence="1" type="ORF">AWC38_SpisGene14574</name>
</gene>
<dbReference type="AlphaFoldDB" id="A0A2B4RUU9"/>
<reference evidence="2" key="1">
    <citation type="journal article" date="2017" name="bioRxiv">
        <title>Comparative analysis of the genomes of Stylophora pistillata and Acropora digitifera provides evidence for extensive differences between species of corals.</title>
        <authorList>
            <person name="Voolstra C.R."/>
            <person name="Li Y."/>
            <person name="Liew Y.J."/>
            <person name="Baumgarten S."/>
            <person name="Zoccola D."/>
            <person name="Flot J.-F."/>
            <person name="Tambutte S."/>
            <person name="Allemand D."/>
            <person name="Aranda M."/>
        </authorList>
    </citation>
    <scope>NUCLEOTIDE SEQUENCE [LARGE SCALE GENOMIC DNA]</scope>
</reference>
<accession>A0A2B4RUU9</accession>
<dbReference type="Proteomes" id="UP000225706">
    <property type="component" value="Unassembled WGS sequence"/>
</dbReference>
<dbReference type="EMBL" id="LSMT01000297">
    <property type="protein sequence ID" value="PFX20946.1"/>
    <property type="molecule type" value="Genomic_DNA"/>
</dbReference>